<organism evidence="1 2">
    <name type="scientific">Marivirga salinarum</name>
    <dbReference type="NCBI Taxonomy" id="3059078"/>
    <lineage>
        <taxon>Bacteria</taxon>
        <taxon>Pseudomonadati</taxon>
        <taxon>Bacteroidota</taxon>
        <taxon>Cytophagia</taxon>
        <taxon>Cytophagales</taxon>
        <taxon>Marivirgaceae</taxon>
        <taxon>Marivirga</taxon>
    </lineage>
</organism>
<protein>
    <submittedName>
        <fullName evidence="1">Uncharacterized protein</fullName>
    </submittedName>
</protein>
<dbReference type="KEGG" id="msaa:QYS49_25730"/>
<dbReference type="Proteomes" id="UP001230496">
    <property type="component" value="Chromosome"/>
</dbReference>
<accession>A0AA49GBQ5</accession>
<name>A0AA49GBQ5_9BACT</name>
<proteinExistence type="predicted"/>
<gene>
    <name evidence="1" type="ORF">QYS49_25730</name>
</gene>
<dbReference type="AlphaFoldDB" id="A0AA49GBQ5"/>
<evidence type="ECO:0000313" key="1">
    <source>
        <dbReference type="EMBL" id="WKK75012.2"/>
    </source>
</evidence>
<evidence type="ECO:0000313" key="2">
    <source>
        <dbReference type="Proteomes" id="UP001230496"/>
    </source>
</evidence>
<reference evidence="1 2" key="1">
    <citation type="submission" date="2023-08" db="EMBL/GenBank/DDBJ databases">
        <title>Comparative genomics and taxonomic characterization of three novel marine species of genus Marivirga.</title>
        <authorList>
            <person name="Muhammad N."/>
            <person name="Kim S.-G."/>
        </authorList>
    </citation>
    <scope>NUCLEOTIDE SEQUENCE [LARGE SCALE GENOMIC DNA]</scope>
    <source>
        <strain evidence="1 2">BDSF4-3</strain>
    </source>
</reference>
<dbReference type="RefSeq" id="WP_308347086.1">
    <property type="nucleotide sequence ID" value="NZ_CP129971.1"/>
</dbReference>
<keyword evidence="2" id="KW-1185">Reference proteome</keyword>
<sequence length="330" mass="38512">MLFKLVKADQVFLSLWNEDFNQVYNQNNGFYQSENLDGQQLKQKFESLHSDVIYVSNARLHTLIRDIQFFTENDKNTHVYLLPLIDDNDNRIGVLGLNMSSDQTYDFESIVHQIESIGQHITDLYDKLISENTFSQIHQINFDQLPAAFFNFSIDKNAELLDYQFSKYLIRNHPAFLNYAGNSSEMIEPLLQMDLVSFTKMIVRSKNDQSIEYVYPYLVNGQEKKYFLIKLHVSLSETGIYQCLAVINDISIHRTYCATLDQILFDISHVMRRPVVSMKGLTNLIDLNQFDRGELYDIAGKIKVVSDEMEDYIKAMFKIYEAKQATEYNL</sequence>
<dbReference type="EMBL" id="CP129971">
    <property type="protein sequence ID" value="WKK75012.2"/>
    <property type="molecule type" value="Genomic_DNA"/>
</dbReference>